<dbReference type="InterPro" id="IPR036291">
    <property type="entry name" value="NAD(P)-bd_dom_sf"/>
</dbReference>
<sequence length="329" mass="36868">MATEYWAGRTVMVTGGTGFIGSQFVEELLARGAEVICLFRRDNRGVLAQLPATDRLRTIRLDLLDESGLETAVGQEAGGVDAFIHCAALTGSARFRRDHPAQILDANVRAVSNVLGCARRHGIQDVVLLGSSEIYRSPTSRPTREEDDFRAGMPYAPDGYYLSKNYGEILAESYAHEYGMSIFRPRLTSIYGPRDNFEKDTDRVVPSMFARVASGRPIEIWGDGSQTRTYMYVTDLVDATLQMVEKNKHKVLNMGTAETVTLLELAREVCAALGQPERITFDRTKSGGRRSRTLDLGKLSEIIEFEPCSLREGLRQTAEWYRRHRMRTS</sequence>
<comment type="similarity">
    <text evidence="1">Belongs to the NAD(P)-dependent epimerase/dehydratase family.</text>
</comment>
<dbReference type="InterPro" id="IPR001509">
    <property type="entry name" value="Epimerase_deHydtase"/>
</dbReference>
<dbReference type="OrthoDB" id="9801785at2"/>
<evidence type="ECO:0000313" key="3">
    <source>
        <dbReference type="EMBL" id="TPQ23948.1"/>
    </source>
</evidence>
<evidence type="ECO:0000313" key="4">
    <source>
        <dbReference type="Proteomes" id="UP000317378"/>
    </source>
</evidence>
<dbReference type="Gene3D" id="3.40.50.720">
    <property type="entry name" value="NAD(P)-binding Rossmann-like Domain"/>
    <property type="match status" value="1"/>
</dbReference>
<protein>
    <submittedName>
        <fullName evidence="3">NAD(P)-dependent oxidoreductase</fullName>
    </submittedName>
</protein>
<accession>A0A505DRK3</accession>
<dbReference type="PANTHER" id="PTHR43000">
    <property type="entry name" value="DTDP-D-GLUCOSE 4,6-DEHYDRATASE-RELATED"/>
    <property type="match status" value="1"/>
</dbReference>
<comment type="caution">
    <text evidence="3">The sequence shown here is derived from an EMBL/GenBank/DDBJ whole genome shotgun (WGS) entry which is preliminary data.</text>
</comment>
<evidence type="ECO:0000256" key="1">
    <source>
        <dbReference type="ARBA" id="ARBA00007637"/>
    </source>
</evidence>
<proteinExistence type="inferred from homology"/>
<dbReference type="AlphaFoldDB" id="A0A505DRK3"/>
<dbReference type="EMBL" id="VCHX02000029">
    <property type="protein sequence ID" value="TPQ23948.1"/>
    <property type="molecule type" value="Genomic_DNA"/>
</dbReference>
<evidence type="ECO:0000259" key="2">
    <source>
        <dbReference type="Pfam" id="PF01370"/>
    </source>
</evidence>
<reference evidence="3 4" key="1">
    <citation type="submission" date="2019-06" db="EMBL/GenBank/DDBJ databases">
        <title>Streptomyces sporangiiformans sp. nov., a novel actinomycete isolated from soil in Mount Song.</title>
        <authorList>
            <person name="Han L."/>
        </authorList>
    </citation>
    <scope>NUCLEOTIDE SEQUENCE [LARGE SCALE GENOMIC DNA]</scope>
    <source>
        <strain evidence="3 4">NEAU-SSA 1</strain>
    </source>
</reference>
<dbReference type="RefSeq" id="WP_119098507.1">
    <property type="nucleotide sequence ID" value="NZ_QXMJ01000029.1"/>
</dbReference>
<name>A0A505DRK3_9ACTN</name>
<dbReference type="SUPFAM" id="SSF51735">
    <property type="entry name" value="NAD(P)-binding Rossmann-fold domains"/>
    <property type="match status" value="1"/>
</dbReference>
<organism evidence="3 4">
    <name type="scientific">Streptomyces sporangiiformans</name>
    <dbReference type="NCBI Taxonomy" id="2315329"/>
    <lineage>
        <taxon>Bacteria</taxon>
        <taxon>Bacillati</taxon>
        <taxon>Actinomycetota</taxon>
        <taxon>Actinomycetes</taxon>
        <taxon>Kitasatosporales</taxon>
        <taxon>Streptomycetaceae</taxon>
        <taxon>Streptomyces</taxon>
    </lineage>
</organism>
<gene>
    <name evidence="3" type="ORF">FGD71_001425</name>
</gene>
<feature type="domain" description="NAD-dependent epimerase/dehydratase" evidence="2">
    <location>
        <begin position="11"/>
        <end position="255"/>
    </location>
</feature>
<keyword evidence="4" id="KW-1185">Reference proteome</keyword>
<dbReference type="Proteomes" id="UP000317378">
    <property type="component" value="Unassembled WGS sequence"/>
</dbReference>
<dbReference type="Pfam" id="PF01370">
    <property type="entry name" value="Epimerase"/>
    <property type="match status" value="1"/>
</dbReference>